<dbReference type="EMBL" id="MT079861">
    <property type="protein sequence ID" value="QNH92638.1"/>
    <property type="molecule type" value="Genomic_DNA"/>
</dbReference>
<accession>A0A7G7YDR8</accession>
<name>A0A7G7YDR8_9APHY</name>
<geneLocation type="mitochondrion" evidence="1"/>
<dbReference type="GeneID" id="59143076"/>
<gene>
    <name evidence="1" type="primary">orf3</name>
</gene>
<reference evidence="1" key="1">
    <citation type="journal article" date="2020" name="Front. Microbiol.">
        <title>Characterization of Two Mitochondrial Genomes and Gene Expression Analysis Reveal Clues for Variations, Evolution, and Large-Sclerotium Formation in Medical Fungus Wolfiporia cocos.</title>
        <authorList>
            <person name="Chen M."/>
            <person name="Chen N."/>
            <person name="Wu T."/>
            <person name="Bian Y."/>
            <person name="Deng Y."/>
            <person name="Xu Z."/>
        </authorList>
    </citation>
    <scope>NUCLEOTIDE SEQUENCE</scope>
    <source>
        <strain evidence="1">BL16</strain>
    </source>
</reference>
<proteinExistence type="predicted"/>
<evidence type="ECO:0000313" key="1">
    <source>
        <dbReference type="EMBL" id="QNH92638.1"/>
    </source>
</evidence>
<keyword evidence="1" id="KW-0496">Mitochondrion</keyword>
<organism evidence="1">
    <name type="scientific">Wolfiporia cocos</name>
    <dbReference type="NCBI Taxonomy" id="81056"/>
    <lineage>
        <taxon>Eukaryota</taxon>
        <taxon>Fungi</taxon>
        <taxon>Dikarya</taxon>
        <taxon>Basidiomycota</taxon>
        <taxon>Agaricomycotina</taxon>
        <taxon>Agaricomycetes</taxon>
        <taxon>Polyporales</taxon>
        <taxon>Phaeolaceae</taxon>
        <taxon>Wolfiporia</taxon>
    </lineage>
</organism>
<dbReference type="AlphaFoldDB" id="A0A7G7YDR8"/>
<sequence length="158" mass="17535">MVFLFKAIAHSTIARGRYGSSRKLSTLSLLTRAVNKISQCLQGWCGSARSARTDSEITLRSIFERRKSNSKQGVNNPFYGKGPGIKALDIAAEKAGTKVFVYLATNFTSEWSSFSKYSLLFACAKSLPISPRTLALKIDTGKPFKAYYYYSYAQSRGQ</sequence>
<protein>
    <submittedName>
        <fullName evidence="1">Uncharacterized protein</fullName>
    </submittedName>
</protein>
<dbReference type="RefSeq" id="YP_009926574.1">
    <property type="nucleotide sequence ID" value="NC_050681.1"/>
</dbReference>